<dbReference type="Proteomes" id="UP000635628">
    <property type="component" value="Unassembled WGS sequence"/>
</dbReference>
<dbReference type="EMBL" id="CAESAP020000121">
    <property type="protein sequence ID" value="CAB5497841.1"/>
    <property type="molecule type" value="Genomic_DNA"/>
</dbReference>
<protein>
    <submittedName>
        <fullName evidence="1">Uncharacterized protein</fullName>
    </submittedName>
</protein>
<accession>A0ACA8ZNW3</accession>
<keyword evidence="2" id="KW-1185">Reference proteome</keyword>
<evidence type="ECO:0000313" key="2">
    <source>
        <dbReference type="Proteomes" id="UP000635628"/>
    </source>
</evidence>
<reference evidence="1" key="1">
    <citation type="submission" date="2020-05" db="EMBL/GenBank/DDBJ databases">
        <authorList>
            <person name="Petersen J."/>
            <person name="Sayavedra L."/>
        </authorList>
    </citation>
    <scope>NUCLEOTIDE SEQUENCE</scope>
    <source>
        <strain evidence="1">B azoricus SOX Menez Gwen</strain>
    </source>
</reference>
<comment type="caution">
    <text evidence="1">The sequence shown here is derived from an EMBL/GenBank/DDBJ whole genome shotgun (WGS) entry which is preliminary data.</text>
</comment>
<sequence length="231" mass="27219">MKGKLFFLAIFLTFTSSIFAQSPSSFYKAKKLLYKEIYKNHNKTFYCGCSYTGKVVNLESCHYKVRKDTKRAKRVEIEHIVPAYWIAHLTEKGRACWNKGKKLKGIGGRKYCEKNNPEFKQAHNDLMNLVPSIGEINGDRSNYKFSMIGSEERQYGACDFEIYKNKKTNISVVEPSKNSRGDIARIYFYMKNKYDLEFLDETLYLMKSWDKTDPIDEWEKERIKRINLIQN</sequence>
<gene>
    <name evidence="1" type="ORF">AZO1586R_664</name>
</gene>
<name>A0ACA8ZNW3_9GAMM</name>
<evidence type="ECO:0000313" key="1">
    <source>
        <dbReference type="EMBL" id="CAB5497841.1"/>
    </source>
</evidence>
<proteinExistence type="predicted"/>
<organism evidence="1 2">
    <name type="scientific">Bathymodiolus azoricus thioautotrophic gill symbiont</name>
    <dbReference type="NCBI Taxonomy" id="235205"/>
    <lineage>
        <taxon>Bacteria</taxon>
        <taxon>Pseudomonadati</taxon>
        <taxon>Pseudomonadota</taxon>
        <taxon>Gammaproteobacteria</taxon>
        <taxon>sulfur-oxidizing symbionts</taxon>
    </lineage>
</organism>